<evidence type="ECO:0000313" key="1">
    <source>
        <dbReference type="EMBL" id="AUB42846.1"/>
    </source>
</evidence>
<protein>
    <submittedName>
        <fullName evidence="1">Uncharacterized protein</fullName>
    </submittedName>
</protein>
<accession>A0A2K8T562</accession>
<proteinExistence type="predicted"/>
<keyword evidence="2" id="KW-1185">Reference proteome</keyword>
<dbReference type="KEGG" id="nfl:COO91_08995"/>
<dbReference type="EMBL" id="CP024785">
    <property type="protein sequence ID" value="AUB42846.1"/>
    <property type="molecule type" value="Genomic_DNA"/>
</dbReference>
<organism evidence="1 2">
    <name type="scientific">Nostoc flagelliforme CCNUN1</name>
    <dbReference type="NCBI Taxonomy" id="2038116"/>
    <lineage>
        <taxon>Bacteria</taxon>
        <taxon>Bacillati</taxon>
        <taxon>Cyanobacteriota</taxon>
        <taxon>Cyanophyceae</taxon>
        <taxon>Nostocales</taxon>
        <taxon>Nostocaceae</taxon>
        <taxon>Nostoc</taxon>
    </lineage>
</organism>
<evidence type="ECO:0000313" key="2">
    <source>
        <dbReference type="Proteomes" id="UP000232003"/>
    </source>
</evidence>
<dbReference type="Proteomes" id="UP000232003">
    <property type="component" value="Chromosome"/>
</dbReference>
<reference evidence="1 2" key="1">
    <citation type="submission" date="2017-11" db="EMBL/GenBank/DDBJ databases">
        <title>Complete genome of a free-living desiccation-tolerant cyanobacterium and its photosynthetic adaptation to extreme terrestrial habitat.</title>
        <authorList>
            <person name="Shang J."/>
        </authorList>
    </citation>
    <scope>NUCLEOTIDE SEQUENCE [LARGE SCALE GENOMIC DNA]</scope>
    <source>
        <strain evidence="1 2">CCNUN1</strain>
    </source>
</reference>
<name>A0A2K8T562_9NOSO</name>
<dbReference type="AlphaFoldDB" id="A0A2K8T562"/>
<sequence>MFYTTIKGYEILTYSISLQRLSRLSALCGEFGEQEYPRLL</sequence>
<gene>
    <name evidence="1" type="ORF">COO91_08995</name>
</gene>